<dbReference type="InterPro" id="IPR051394">
    <property type="entry name" value="Glutamate_Synthase"/>
</dbReference>
<dbReference type="PROSITE" id="PS51379">
    <property type="entry name" value="4FE4S_FER_2"/>
    <property type="match status" value="1"/>
</dbReference>
<sequence length="516" mass="56637">MPKLTIDNIAINVPEGTTILNAARSVGIDIPSMCYLDGCSNHPTCMVCMVKDTQTGKMMPSCATKVVDGMNLASEDAEVFEARKEAVELLLSDHVGDCEAPCRVACPAFMDIPKMNRFIAQGKFDEALEIVKEEIALPHILGHICSAPCEKVCRRKDVDEAVSICILKRISAVEKSDIYLPEKKDASGKKLAVIGSGPAGLSAAYHLVLEGHSCAVFEKENSLGGSLNLSVKNGELPQDILTHEIELLKQFGVVFHTNQKIEKEDLKKINSDFDAVILAIGNVSDEGEFLGLKAAKTGVWVDADTFATETKGIFATGSIIRLQKMAVKAIAMGKECAWSVNEFLQKGEGKPTKREFNSRFGTLRKAEVEEYLKESVEGDRIEAKSDRGFTKEEAIAEAKRCLHCDCRKLDNCKLRTCAETHQADRRRFLFGERNNVVKYFNHESIVYEPEKCIKCGLCIEIAGKHKEQTGLTNMGRGFTVKVAVPFNQEIDKALTVAAKDCAEACPTGAISLRSNY</sequence>
<dbReference type="PRINTS" id="PR00419">
    <property type="entry name" value="ADXRDTASE"/>
</dbReference>
<dbReference type="InterPro" id="IPR028261">
    <property type="entry name" value="DPD_II"/>
</dbReference>
<dbReference type="Pfam" id="PF13459">
    <property type="entry name" value="Fer4_15"/>
    <property type="match status" value="1"/>
</dbReference>
<protein>
    <submittedName>
        <fullName evidence="3">2Fe-2S iron-sulfur cluster-binding protein</fullName>
    </submittedName>
</protein>
<dbReference type="RefSeq" id="WP_275107812.1">
    <property type="nucleotide sequence ID" value="NZ_JAKJSC010000001.1"/>
</dbReference>
<dbReference type="Pfam" id="PF13450">
    <property type="entry name" value="NAD_binding_8"/>
    <property type="match status" value="1"/>
</dbReference>
<accession>A0ABT5VM07</accession>
<proteinExistence type="predicted"/>
<dbReference type="InterPro" id="IPR001041">
    <property type="entry name" value="2Fe-2S_ferredoxin-type"/>
</dbReference>
<dbReference type="SUPFAM" id="SSF54292">
    <property type="entry name" value="2Fe-2S ferredoxin-like"/>
    <property type="match status" value="1"/>
</dbReference>
<dbReference type="Pfam" id="PF13510">
    <property type="entry name" value="Fer2_4"/>
    <property type="match status" value="1"/>
</dbReference>
<gene>
    <name evidence="3" type="ORF">L3049_00520</name>
</gene>
<dbReference type="Pfam" id="PF14691">
    <property type="entry name" value="Fer4_20"/>
    <property type="match status" value="1"/>
</dbReference>
<dbReference type="InterPro" id="IPR036188">
    <property type="entry name" value="FAD/NAD-bd_sf"/>
</dbReference>
<reference evidence="3 4" key="1">
    <citation type="submission" date="2022-01" db="EMBL/GenBank/DDBJ databases">
        <title>Labilibaculum sp. nov, a marine bacterium isolated from Antarctica.</title>
        <authorList>
            <person name="Dai W."/>
        </authorList>
    </citation>
    <scope>NUCLEOTIDE SEQUENCE [LARGE SCALE GENOMIC DNA]</scope>
    <source>
        <strain evidence="3 4">DW002</strain>
    </source>
</reference>
<feature type="domain" description="4Fe-4S ferredoxin-type" evidence="2">
    <location>
        <begin position="486"/>
        <end position="515"/>
    </location>
</feature>
<dbReference type="PANTHER" id="PTHR43100">
    <property type="entry name" value="GLUTAMATE SYNTHASE [NADPH] SMALL CHAIN"/>
    <property type="match status" value="1"/>
</dbReference>
<dbReference type="InterPro" id="IPR036010">
    <property type="entry name" value="2Fe-2S_ferredoxin-like_sf"/>
</dbReference>
<dbReference type="Proteomes" id="UP001528920">
    <property type="component" value="Unassembled WGS sequence"/>
</dbReference>
<evidence type="ECO:0000259" key="2">
    <source>
        <dbReference type="PROSITE" id="PS51379"/>
    </source>
</evidence>
<keyword evidence="4" id="KW-1185">Reference proteome</keyword>
<evidence type="ECO:0000259" key="1">
    <source>
        <dbReference type="PROSITE" id="PS51085"/>
    </source>
</evidence>
<dbReference type="SUPFAM" id="SSF51971">
    <property type="entry name" value="Nucleotide-binding domain"/>
    <property type="match status" value="1"/>
</dbReference>
<organism evidence="3 4">
    <name type="scientific">Paralabilibaculum antarcticum</name>
    <dbReference type="NCBI Taxonomy" id="2912572"/>
    <lineage>
        <taxon>Bacteria</taxon>
        <taxon>Pseudomonadati</taxon>
        <taxon>Bacteroidota</taxon>
        <taxon>Bacteroidia</taxon>
        <taxon>Marinilabiliales</taxon>
        <taxon>Marinifilaceae</taxon>
        <taxon>Paralabilibaculum</taxon>
    </lineage>
</organism>
<dbReference type="Gene3D" id="3.10.20.740">
    <property type="match status" value="1"/>
</dbReference>
<feature type="domain" description="2Fe-2S ferredoxin-type" evidence="1">
    <location>
        <begin position="2"/>
        <end position="78"/>
    </location>
</feature>
<name>A0ABT5VM07_9BACT</name>
<comment type="caution">
    <text evidence="3">The sequence shown here is derived from an EMBL/GenBank/DDBJ whole genome shotgun (WGS) entry which is preliminary data.</text>
</comment>
<dbReference type="Gene3D" id="3.30.70.20">
    <property type="match status" value="1"/>
</dbReference>
<dbReference type="PROSITE" id="PS51085">
    <property type="entry name" value="2FE2S_FER_2"/>
    <property type="match status" value="1"/>
</dbReference>
<evidence type="ECO:0000313" key="3">
    <source>
        <dbReference type="EMBL" id="MDE5416470.1"/>
    </source>
</evidence>
<dbReference type="Gene3D" id="3.50.50.60">
    <property type="entry name" value="FAD/NAD(P)-binding domain"/>
    <property type="match status" value="1"/>
</dbReference>
<dbReference type="EMBL" id="JAKJSC010000001">
    <property type="protein sequence ID" value="MDE5416470.1"/>
    <property type="molecule type" value="Genomic_DNA"/>
</dbReference>
<dbReference type="InterPro" id="IPR017896">
    <property type="entry name" value="4Fe4S_Fe-S-bd"/>
</dbReference>
<evidence type="ECO:0000313" key="4">
    <source>
        <dbReference type="Proteomes" id="UP001528920"/>
    </source>
</evidence>
<dbReference type="CDD" id="cd00207">
    <property type="entry name" value="fer2"/>
    <property type="match status" value="1"/>
</dbReference>
<dbReference type="SUPFAM" id="SSF54862">
    <property type="entry name" value="4Fe-4S ferredoxins"/>
    <property type="match status" value="1"/>
</dbReference>